<protein>
    <submittedName>
        <fullName evidence="8">Putative siderophore-binding lipoprotein YfiY</fullName>
    </submittedName>
</protein>
<evidence type="ECO:0000256" key="6">
    <source>
        <dbReference type="SAM" id="SignalP"/>
    </source>
</evidence>
<evidence type="ECO:0000256" key="3">
    <source>
        <dbReference type="ARBA" id="ARBA00022448"/>
    </source>
</evidence>
<name>A0A1M5UGP8_9VIBR</name>
<evidence type="ECO:0000313" key="9">
    <source>
        <dbReference type="Proteomes" id="UP000184608"/>
    </source>
</evidence>
<dbReference type="Pfam" id="PF01497">
    <property type="entry name" value="Peripla_BP_2"/>
    <property type="match status" value="1"/>
</dbReference>
<feature type="domain" description="Fe/B12 periplasmic-binding" evidence="7">
    <location>
        <begin position="44"/>
        <end position="311"/>
    </location>
</feature>
<keyword evidence="8" id="KW-0449">Lipoprotein</keyword>
<evidence type="ECO:0000256" key="1">
    <source>
        <dbReference type="ARBA" id="ARBA00004196"/>
    </source>
</evidence>
<organism evidence="8 9">
    <name type="scientific">Vibrio aerogenes CECT 7868</name>
    <dbReference type="NCBI Taxonomy" id="1216006"/>
    <lineage>
        <taxon>Bacteria</taxon>
        <taxon>Pseudomonadati</taxon>
        <taxon>Pseudomonadota</taxon>
        <taxon>Gammaproteobacteria</taxon>
        <taxon>Vibrionales</taxon>
        <taxon>Vibrionaceae</taxon>
        <taxon>Vibrio</taxon>
    </lineage>
</organism>
<evidence type="ECO:0000256" key="5">
    <source>
        <dbReference type="ARBA" id="ARBA00022729"/>
    </source>
</evidence>
<accession>A0A1M5UGP8</accession>
<dbReference type="RefSeq" id="WP_073601886.1">
    <property type="nucleotide sequence ID" value="NZ_FQXZ01000002.1"/>
</dbReference>
<dbReference type="GO" id="GO:1901678">
    <property type="term" value="P:iron coordination entity transport"/>
    <property type="evidence" value="ECO:0007669"/>
    <property type="project" value="UniProtKB-ARBA"/>
</dbReference>
<dbReference type="AlphaFoldDB" id="A0A1M5UGP8"/>
<comment type="similarity">
    <text evidence="2">Belongs to the bacterial solute-binding protein 8 family.</text>
</comment>
<keyword evidence="9" id="KW-1185">Reference proteome</keyword>
<dbReference type="PANTHER" id="PTHR30532">
    <property type="entry name" value="IRON III DICITRATE-BINDING PERIPLASMIC PROTEIN"/>
    <property type="match status" value="1"/>
</dbReference>
<keyword evidence="4" id="KW-0406">Ion transport</keyword>
<keyword evidence="4" id="KW-0408">Iron</keyword>
<feature type="chain" id="PRO_5013336641" evidence="6">
    <location>
        <begin position="26"/>
        <end position="312"/>
    </location>
</feature>
<evidence type="ECO:0000256" key="4">
    <source>
        <dbReference type="ARBA" id="ARBA00022496"/>
    </source>
</evidence>
<evidence type="ECO:0000259" key="7">
    <source>
        <dbReference type="PROSITE" id="PS50983"/>
    </source>
</evidence>
<keyword evidence="4" id="KW-0410">Iron transport</keyword>
<feature type="signal peptide" evidence="6">
    <location>
        <begin position="1"/>
        <end position="25"/>
    </location>
</feature>
<gene>
    <name evidence="8" type="primary">yfiY_1</name>
    <name evidence="8" type="ORF">VA7868_00086</name>
</gene>
<dbReference type="InterPro" id="IPR002491">
    <property type="entry name" value="ABC_transptr_periplasmic_BD"/>
</dbReference>
<dbReference type="GO" id="GO:0030288">
    <property type="term" value="C:outer membrane-bounded periplasmic space"/>
    <property type="evidence" value="ECO:0007669"/>
    <property type="project" value="TreeGrafter"/>
</dbReference>
<comment type="subcellular location">
    <subcellularLocation>
        <location evidence="1">Cell envelope</location>
    </subcellularLocation>
</comment>
<dbReference type="InterPro" id="IPR051313">
    <property type="entry name" value="Bact_iron-sidero_bind"/>
</dbReference>
<dbReference type="OrthoDB" id="63946at2"/>
<keyword evidence="3" id="KW-0813">Transport</keyword>
<evidence type="ECO:0000313" key="8">
    <source>
        <dbReference type="EMBL" id="SHH62159.1"/>
    </source>
</evidence>
<sequence>MLSFRHTLIHSMMALSVCFSSLALADVTVNTKYGQVTVPDHPQKIVTLYEGALDTMTAVQVKVAGSITTRGGEGVADYIADKAGNVAIVATGRETNIEAVLAQRPDVIMAPYYLSESQYKILSKIAPTLVPDFDRTSPDLWEKEARFYAGAVGKTPQINQVLTAIHQQETELKQAIEAKIPSDQRTTIVARWMPQGPIIMADYLFAGTLLKAVGLHPSDAGLLKKGRPHSSPLSLENLSAIDADRLFLVTLNNDGKSALDAAKSSPAFSRLNVVKNNRVTLADGQVWSSATGPVAAQVILRDIHAAVLGQTH</sequence>
<dbReference type="EMBL" id="FQXZ01000002">
    <property type="protein sequence ID" value="SHH62159.1"/>
    <property type="molecule type" value="Genomic_DNA"/>
</dbReference>
<reference evidence="8 9" key="1">
    <citation type="submission" date="2016-11" db="EMBL/GenBank/DDBJ databases">
        <authorList>
            <person name="Jaros S."/>
            <person name="Januszkiewicz K."/>
            <person name="Wedrychowicz H."/>
        </authorList>
    </citation>
    <scope>NUCLEOTIDE SEQUENCE [LARGE SCALE GENOMIC DNA]</scope>
    <source>
        <strain evidence="8 9">CECT 7868</strain>
    </source>
</reference>
<dbReference type="PANTHER" id="PTHR30532:SF1">
    <property type="entry name" value="IRON(3+)-HYDROXAMATE-BINDING PROTEIN FHUD"/>
    <property type="match status" value="1"/>
</dbReference>
<dbReference type="Proteomes" id="UP000184608">
    <property type="component" value="Unassembled WGS sequence"/>
</dbReference>
<dbReference type="PROSITE" id="PS50983">
    <property type="entry name" value="FE_B12_PBP"/>
    <property type="match status" value="1"/>
</dbReference>
<keyword evidence="5 6" id="KW-0732">Signal</keyword>
<dbReference type="SUPFAM" id="SSF53807">
    <property type="entry name" value="Helical backbone' metal receptor"/>
    <property type="match status" value="1"/>
</dbReference>
<dbReference type="Gene3D" id="3.40.50.1980">
    <property type="entry name" value="Nitrogenase molybdenum iron protein domain"/>
    <property type="match status" value="2"/>
</dbReference>
<evidence type="ECO:0000256" key="2">
    <source>
        <dbReference type="ARBA" id="ARBA00008814"/>
    </source>
</evidence>
<dbReference type="STRING" id="1216006.VA7868_00086"/>
<dbReference type="CDD" id="cd01146">
    <property type="entry name" value="FhuD"/>
    <property type="match status" value="1"/>
</dbReference>
<proteinExistence type="inferred from homology"/>